<dbReference type="GO" id="GO:0048814">
    <property type="term" value="P:regulation of dendrite morphogenesis"/>
    <property type="evidence" value="ECO:0007669"/>
    <property type="project" value="TreeGrafter"/>
</dbReference>
<evidence type="ECO:0000256" key="2">
    <source>
        <dbReference type="ARBA" id="ARBA00022737"/>
    </source>
</evidence>
<dbReference type="Pfam" id="PF16474">
    <property type="entry name" value="KIND"/>
    <property type="match status" value="1"/>
</dbReference>
<feature type="domain" description="KIND" evidence="7">
    <location>
        <begin position="619"/>
        <end position="783"/>
    </location>
</feature>
<keyword evidence="8" id="KW-1185">Reference proteome</keyword>
<dbReference type="InterPro" id="IPR029899">
    <property type="entry name" value="KNDC1"/>
</dbReference>
<dbReference type="GO" id="GO:0032045">
    <property type="term" value="C:guanyl-nucleotide exchange factor complex"/>
    <property type="evidence" value="ECO:0007669"/>
    <property type="project" value="TreeGrafter"/>
</dbReference>
<feature type="domain" description="N-terminal Ras-GEF" evidence="6">
    <location>
        <begin position="1467"/>
        <end position="1596"/>
    </location>
</feature>
<feature type="domain" description="KIND" evidence="7">
    <location>
        <begin position="133"/>
        <end position="313"/>
    </location>
</feature>
<dbReference type="SUPFAM" id="SSF48366">
    <property type="entry name" value="Ras GEF"/>
    <property type="match status" value="1"/>
</dbReference>
<feature type="compositionally biased region" description="Basic and acidic residues" evidence="4">
    <location>
        <begin position="915"/>
        <end position="926"/>
    </location>
</feature>
<keyword evidence="9" id="KW-0808">Transferase</keyword>
<dbReference type="RefSeq" id="XP_026526462.1">
    <property type="nucleotide sequence ID" value="XM_026670677.1"/>
</dbReference>
<dbReference type="CDD" id="cd06224">
    <property type="entry name" value="REM"/>
    <property type="match status" value="1"/>
</dbReference>
<organism evidence="8 9">
    <name type="scientific">Notechis scutatus</name>
    <name type="common">mainland tiger snake</name>
    <dbReference type="NCBI Taxonomy" id="8663"/>
    <lineage>
        <taxon>Eukaryota</taxon>
        <taxon>Metazoa</taxon>
        <taxon>Chordata</taxon>
        <taxon>Craniata</taxon>
        <taxon>Vertebrata</taxon>
        <taxon>Euteleostomi</taxon>
        <taxon>Lepidosauria</taxon>
        <taxon>Squamata</taxon>
        <taxon>Bifurcata</taxon>
        <taxon>Unidentata</taxon>
        <taxon>Episquamata</taxon>
        <taxon>Toxicofera</taxon>
        <taxon>Serpentes</taxon>
        <taxon>Colubroidea</taxon>
        <taxon>Elapidae</taxon>
        <taxon>Hydrophiinae</taxon>
        <taxon>Notechis</taxon>
    </lineage>
</organism>
<reference evidence="9" key="1">
    <citation type="submission" date="2025-08" db="UniProtKB">
        <authorList>
            <consortium name="RefSeq"/>
        </authorList>
    </citation>
    <scope>IDENTIFICATION</scope>
</reference>
<keyword evidence="9" id="KW-0418">Kinase</keyword>
<dbReference type="Proteomes" id="UP000504612">
    <property type="component" value="Unplaced"/>
</dbReference>
<dbReference type="SMART" id="SM00750">
    <property type="entry name" value="KIND"/>
    <property type="match status" value="2"/>
</dbReference>
<dbReference type="FunFam" id="1.10.840.10:FF:000013">
    <property type="entry name" value="Kinase non-catalytic C-lobe domain-containing 1"/>
    <property type="match status" value="1"/>
</dbReference>
<evidence type="ECO:0000259" key="7">
    <source>
        <dbReference type="PROSITE" id="PS51377"/>
    </source>
</evidence>
<dbReference type="InterPro" id="IPR011019">
    <property type="entry name" value="KIND_dom"/>
</dbReference>
<dbReference type="PROSITE" id="PS50212">
    <property type="entry name" value="RASGEF_NTER"/>
    <property type="match status" value="1"/>
</dbReference>
<dbReference type="InterPro" id="IPR001895">
    <property type="entry name" value="RASGEF_cat_dom"/>
</dbReference>
<feature type="compositionally biased region" description="Polar residues" evidence="4">
    <location>
        <begin position="1222"/>
        <end position="1231"/>
    </location>
</feature>
<dbReference type="GO" id="GO:0005085">
    <property type="term" value="F:guanyl-nucleotide exchange factor activity"/>
    <property type="evidence" value="ECO:0007669"/>
    <property type="project" value="UniProtKB-KW"/>
</dbReference>
<dbReference type="PANTHER" id="PTHR21560:SF0">
    <property type="entry name" value="KINASE NON-CATALYTIC C-LOBE DOMAIN-CONTAINING PROTEIN 1"/>
    <property type="match status" value="1"/>
</dbReference>
<feature type="region of interest" description="Disordered" evidence="4">
    <location>
        <begin position="1222"/>
        <end position="1244"/>
    </location>
</feature>
<feature type="compositionally biased region" description="Low complexity" evidence="4">
    <location>
        <begin position="928"/>
        <end position="938"/>
    </location>
</feature>
<dbReference type="GO" id="GO:0016301">
    <property type="term" value="F:kinase activity"/>
    <property type="evidence" value="ECO:0007669"/>
    <property type="project" value="UniProtKB-KW"/>
</dbReference>
<dbReference type="Gene3D" id="1.20.870.10">
    <property type="entry name" value="Son of sevenless (SoS) protein Chain: S domain 1"/>
    <property type="match status" value="1"/>
</dbReference>
<feature type="domain" description="Ras-GEF" evidence="5">
    <location>
        <begin position="1672"/>
        <end position="1923"/>
    </location>
</feature>
<dbReference type="InterPro" id="IPR011009">
    <property type="entry name" value="Kinase-like_dom_sf"/>
</dbReference>
<keyword evidence="1 3" id="KW-0344">Guanine-nucleotide releasing factor</keyword>
<feature type="region of interest" description="Disordered" evidence="4">
    <location>
        <begin position="902"/>
        <end position="942"/>
    </location>
</feature>
<accession>A0A6J1U6E7</accession>
<evidence type="ECO:0000256" key="4">
    <source>
        <dbReference type="SAM" id="MobiDB-lite"/>
    </source>
</evidence>
<dbReference type="GeneID" id="113414008"/>
<dbReference type="GO" id="GO:0007264">
    <property type="term" value="P:small GTPase-mediated signal transduction"/>
    <property type="evidence" value="ECO:0007669"/>
    <property type="project" value="InterPro"/>
</dbReference>
<evidence type="ECO:0000259" key="6">
    <source>
        <dbReference type="PROSITE" id="PS50212"/>
    </source>
</evidence>
<evidence type="ECO:0000313" key="8">
    <source>
        <dbReference type="Proteomes" id="UP000504612"/>
    </source>
</evidence>
<dbReference type="InterPro" id="IPR036964">
    <property type="entry name" value="RASGEF_cat_dom_sf"/>
</dbReference>
<dbReference type="Gene3D" id="1.10.510.10">
    <property type="entry name" value="Transferase(Phosphotransferase) domain 1"/>
    <property type="match status" value="2"/>
</dbReference>
<dbReference type="GO" id="GO:0030425">
    <property type="term" value="C:dendrite"/>
    <property type="evidence" value="ECO:0007669"/>
    <property type="project" value="TreeGrafter"/>
</dbReference>
<gene>
    <name evidence="9" type="primary">KNDC1</name>
</gene>
<dbReference type="FunFam" id="1.10.510.10:FF:000529">
    <property type="entry name" value="Kinase non-catalytic C-lobe domain-containing 1"/>
    <property type="match status" value="1"/>
</dbReference>
<dbReference type="SUPFAM" id="SSF56112">
    <property type="entry name" value="Protein kinase-like (PK-like)"/>
    <property type="match status" value="2"/>
</dbReference>
<feature type="compositionally biased region" description="Low complexity" evidence="4">
    <location>
        <begin position="27"/>
        <end position="38"/>
    </location>
</feature>
<dbReference type="Pfam" id="PF00617">
    <property type="entry name" value="RasGEF"/>
    <property type="match status" value="1"/>
</dbReference>
<dbReference type="SMART" id="SM00147">
    <property type="entry name" value="RasGEF"/>
    <property type="match status" value="1"/>
</dbReference>
<dbReference type="GO" id="GO:0043025">
    <property type="term" value="C:neuronal cell body"/>
    <property type="evidence" value="ECO:0007669"/>
    <property type="project" value="TreeGrafter"/>
</dbReference>
<dbReference type="CTD" id="85442"/>
<evidence type="ECO:0000256" key="3">
    <source>
        <dbReference type="PROSITE-ProRule" id="PRU00168"/>
    </source>
</evidence>
<evidence type="ECO:0000313" key="9">
    <source>
        <dbReference type="RefSeq" id="XP_026526462.1"/>
    </source>
</evidence>
<dbReference type="Pfam" id="PF00618">
    <property type="entry name" value="RasGEF_N"/>
    <property type="match status" value="1"/>
</dbReference>
<name>A0A6J1U6E7_9SAUR</name>
<evidence type="ECO:0000256" key="1">
    <source>
        <dbReference type="ARBA" id="ARBA00022658"/>
    </source>
</evidence>
<proteinExistence type="predicted"/>
<dbReference type="PROSITE" id="PS50009">
    <property type="entry name" value="RASGEF_CAT"/>
    <property type="match status" value="1"/>
</dbReference>
<dbReference type="PROSITE" id="PS51377">
    <property type="entry name" value="KIND"/>
    <property type="match status" value="2"/>
</dbReference>
<feature type="compositionally biased region" description="Basic and acidic residues" evidence="4">
    <location>
        <begin position="1233"/>
        <end position="1244"/>
    </location>
</feature>
<sequence>MVPPLSATGPGTRRSLPSWLKPGRGRGSSVARGAASLGKHSCRTAPGGRRGEPNRRGRRRDGPATSDGRRKWGGGGCRREPGWPLEVESPRVASGPGGGQEGPSEAAAMGEFAEEECCDFDPLPALSEDEENVSLTDVLSLQDSCLTEQDIWAICLECSQSLKNIIHSTVFQTLCITPDTLAFNTNGNVCFMEQISDDPEGAFVPPEIDETGNTFEAHLYSLGATLTAALEYTMETETDPEFSQDLYSLLGQMQKENPKERPDIEVVISLCKEKLKLSSPTDICQALSATGRKMLSIESYGTFQDSSDNIWEGTFYENPSPYEECPGDNLAKTRTPSPEDLKFARSESSFGTYAPNDGNSDVKTMKINKRKERVCCQSISTWVTKSQERNSFMKRNKELDANPYATGAEGDTFERYCLRKIRTFPNVPFNSETHSRTCLSFIEHHTSLTRKQCQLQPGCTEDTLLEGTLIQCDHPESKSASLPHNNFGEFCLSPNTSSVYPNYSDDKETVDIFPYRCAVSETSGQNNPSHATEETNTGQNALENCCVSEFRNETPLKSGENCLFHINKMSPTFMAFKEDGCKSSMLSSPEEKHRERKDCWNEDRQYDDGDSEIGNNECVFLKHLLIQYGKPLKDYELWALCHECLLTLETYTDYPAYLCLDSIVINHDGSITFVPYGNEESLDRFYLAPEAAEEGFVTEKACIYCMAAILWRTARSNFPPDHKLVLPGKLKDFLLNMARSKPGDRPSLADAIKICRSYLLEQNISSKMILEVLAKMAFQDLRGKGSFNVNWPFQNESCSGNANLGFLPMSNESKLIAVKGPVPCQSPLNRERITLPNAFTSSATHFKPIILHQNGNHKIDATATPVVACETMTRASFVSSGSPTPSSNDNENKADEISNLSTTCMMPGAPEQNEEEPKILQQKDSEEQSPSSTSASDPNLPLSDSLYVSQEKCILETSPSANPDSTVPSSMAFVNNFLLKQDPETRVLTLVPVQIAISEQIPNKPLHSKATYSCCPSLHLLLSEPAMTCDAKGALQTNSSLSNVIKDRFGDVQNKWGDIKAKMGALAPTTINKETQTKLYENNPCLVSCKKSNTDAEERFLLSDHALDTSVGQTSPGSLILETSHQNKGTQNVALENVVRLIQKEFAFDKCQDDVTEALAIGKYIYTLKDLQYNTFCNAVSEKFCELHWEEKLLANLYGAANGGTPIPERINEPQYLSKTFQSKPRTSLSGSEEAKDDVAGMDSNEKEVESQTLLVGIQMEGECLQTEKCCSGPSVTETEQKQEEIQERIEENMCSSYLSSSELPEFCPGWSSAFYGSEWFSLDVHNYFRKLGKQKAHGTQNIDAKKMELDQLIMIEKKNYRKSITFYQRLLCKERSSKGGEIKALLPKLERQIEEMKSKIQFLELVKKYLQIMCAEKWGVEPCNFLTVVNMGRNETLDISALDGMLLFYHINKTPSEAQYSDNQNCLRNLQAGTPLGLMACLYSRNAFLKGYVQQFLFTFRYFCSQEELLQFLLDRIRITLPSSSPESCSLFSKMYHRSFSIIQAWIEDCYTVDFSINPNFMRILKDFIIFQMVPLNGCGRQLLSLLNNIASKKERKASQFCKMEEGMQIHETQSLRFSCKRDSGNVLQKHLSWRFSKGTEPHLCHRSTTEESSGFCIKIAEAPYFLNEYTAQQLCSQLTLLEQEIFHKCHPVHFLNSRLLGVNDKTMPLPKASSSELLSTPTYNLFAKNCVQDDYLLQLLKYADNVSTWVAAEIVTSCSSKVQMNLVSKFLFTAKCCYKQRNFATAMQILRGLENLIVRQLPIWKSLPSKVSDILEELKAVEVFLKSDSLSLMEGERFKTSPTIPSAHILAMHIQQLETGGFTMRNGTYKWAKLRNIARVVSQVQAFQENPYMFLPDCQLQDFLRQRIAFLNDADIFVLAADNYANFHQKPEKQSRKIQDALHRMKAMFQ</sequence>
<feature type="region of interest" description="Disordered" evidence="4">
    <location>
        <begin position="1"/>
        <end position="109"/>
    </location>
</feature>
<dbReference type="PANTHER" id="PTHR21560">
    <property type="entry name" value="VERY KIND PROTEIN"/>
    <property type="match status" value="1"/>
</dbReference>
<keyword evidence="2" id="KW-0677">Repeat</keyword>
<dbReference type="InterPro" id="IPR023578">
    <property type="entry name" value="Ras_GEF_dom_sf"/>
</dbReference>
<evidence type="ECO:0000259" key="5">
    <source>
        <dbReference type="PROSITE" id="PS50009"/>
    </source>
</evidence>
<protein>
    <submittedName>
        <fullName evidence="9">Kinase non-catalytic C-lobe domain-containing protein 1</fullName>
    </submittedName>
</protein>
<dbReference type="Gene3D" id="1.10.840.10">
    <property type="entry name" value="Ras guanine-nucleotide exchange factors catalytic domain"/>
    <property type="match status" value="1"/>
</dbReference>
<dbReference type="InterPro" id="IPR000651">
    <property type="entry name" value="Ras-like_Gua-exchang_fac_N"/>
</dbReference>
<dbReference type="KEGG" id="nss:113414008"/>